<comment type="caution">
    <text evidence="1">The sequence shown here is derived from an EMBL/GenBank/DDBJ whole genome shotgun (WGS) entry which is preliminary data.</text>
</comment>
<gene>
    <name evidence="1" type="ORF">B0H67DRAFT_95946</name>
</gene>
<name>A0AA40EED4_9PEZI</name>
<evidence type="ECO:0000313" key="2">
    <source>
        <dbReference type="Proteomes" id="UP001172102"/>
    </source>
</evidence>
<organism evidence="1 2">
    <name type="scientific">Lasiosphaeris hirsuta</name>
    <dbReference type="NCBI Taxonomy" id="260670"/>
    <lineage>
        <taxon>Eukaryota</taxon>
        <taxon>Fungi</taxon>
        <taxon>Dikarya</taxon>
        <taxon>Ascomycota</taxon>
        <taxon>Pezizomycotina</taxon>
        <taxon>Sordariomycetes</taxon>
        <taxon>Sordariomycetidae</taxon>
        <taxon>Sordariales</taxon>
        <taxon>Lasiosphaeriaceae</taxon>
        <taxon>Lasiosphaeris</taxon>
    </lineage>
</organism>
<keyword evidence="2" id="KW-1185">Reference proteome</keyword>
<evidence type="ECO:0000313" key="1">
    <source>
        <dbReference type="EMBL" id="KAK0732228.1"/>
    </source>
</evidence>
<reference evidence="1" key="1">
    <citation type="submission" date="2023-06" db="EMBL/GenBank/DDBJ databases">
        <title>Genome-scale phylogeny and comparative genomics of the fungal order Sordariales.</title>
        <authorList>
            <consortium name="Lawrence Berkeley National Laboratory"/>
            <person name="Hensen N."/>
            <person name="Bonometti L."/>
            <person name="Westerberg I."/>
            <person name="Brannstrom I.O."/>
            <person name="Guillou S."/>
            <person name="Cros-Aarteil S."/>
            <person name="Calhoun S."/>
            <person name="Haridas S."/>
            <person name="Kuo A."/>
            <person name="Mondo S."/>
            <person name="Pangilinan J."/>
            <person name="Riley R."/>
            <person name="Labutti K."/>
            <person name="Andreopoulos B."/>
            <person name="Lipzen A."/>
            <person name="Chen C."/>
            <person name="Yanf M."/>
            <person name="Daum C."/>
            <person name="Ng V."/>
            <person name="Clum A."/>
            <person name="Steindorff A."/>
            <person name="Ohm R."/>
            <person name="Martin F."/>
            <person name="Silar P."/>
            <person name="Natvig D."/>
            <person name="Lalanne C."/>
            <person name="Gautier V."/>
            <person name="Ament-Velasquez S.L."/>
            <person name="Kruys A."/>
            <person name="Hutchinson M.I."/>
            <person name="Powell A.J."/>
            <person name="Barry K."/>
            <person name="Miller A.N."/>
            <person name="Grigoriev I.V."/>
            <person name="Debuchy R."/>
            <person name="Gladieux P."/>
            <person name="Thoren M.H."/>
            <person name="Johannesson H."/>
        </authorList>
    </citation>
    <scope>NUCLEOTIDE SEQUENCE</scope>
    <source>
        <strain evidence="1">SMH4607-1</strain>
    </source>
</reference>
<sequence length="200" mass="21753">MAKCIIPLATCFTFCHEPRRLVLTGVTVSGAVGGFDCEPDRQGLPNLARLLTDPVNSRVSVPVTIASLTVCFRLPEAVVSVSNQSLTQMSRPAWKRTVDPSSSSHLDAGEARVLDKKVELMSSFEPDVTPRVALLVRPTICYGRKATHCTGNPMAPPYLECSHCCRIEGGKNRDNVDFTGAGRRGCRAWSKFCLPTCRTA</sequence>
<dbReference type="AlphaFoldDB" id="A0AA40EED4"/>
<protein>
    <submittedName>
        <fullName evidence="1">Uncharacterized protein</fullName>
    </submittedName>
</protein>
<proteinExistence type="predicted"/>
<dbReference type="EMBL" id="JAUKUA010000001">
    <property type="protein sequence ID" value="KAK0732228.1"/>
    <property type="molecule type" value="Genomic_DNA"/>
</dbReference>
<accession>A0AA40EED4</accession>
<dbReference type="Proteomes" id="UP001172102">
    <property type="component" value="Unassembled WGS sequence"/>
</dbReference>